<keyword evidence="2" id="KW-0732">Signal</keyword>
<dbReference type="Proteomes" id="UP001378592">
    <property type="component" value="Unassembled WGS sequence"/>
</dbReference>
<comment type="caution">
    <text evidence="3">The sequence shown here is derived from an EMBL/GenBank/DDBJ whole genome shotgun (WGS) entry which is preliminary data.</text>
</comment>
<dbReference type="InterPro" id="IPR036291">
    <property type="entry name" value="NAD(P)-bd_dom_sf"/>
</dbReference>
<feature type="signal peptide" evidence="2">
    <location>
        <begin position="1"/>
        <end position="17"/>
    </location>
</feature>
<organism evidence="3 4">
    <name type="scientific">Gryllus longicercus</name>
    <dbReference type="NCBI Taxonomy" id="2509291"/>
    <lineage>
        <taxon>Eukaryota</taxon>
        <taxon>Metazoa</taxon>
        <taxon>Ecdysozoa</taxon>
        <taxon>Arthropoda</taxon>
        <taxon>Hexapoda</taxon>
        <taxon>Insecta</taxon>
        <taxon>Pterygota</taxon>
        <taxon>Neoptera</taxon>
        <taxon>Polyneoptera</taxon>
        <taxon>Orthoptera</taxon>
        <taxon>Ensifera</taxon>
        <taxon>Gryllidea</taxon>
        <taxon>Grylloidea</taxon>
        <taxon>Gryllidae</taxon>
        <taxon>Gryllinae</taxon>
        <taxon>Gryllus</taxon>
    </lineage>
</organism>
<dbReference type="Gene3D" id="3.40.50.720">
    <property type="entry name" value="NAD(P)-binding Rossmann-like Domain"/>
    <property type="match status" value="1"/>
</dbReference>
<protein>
    <submittedName>
        <fullName evidence="3">Uncharacterized protein</fullName>
    </submittedName>
</protein>
<keyword evidence="1" id="KW-0812">Transmembrane</keyword>
<evidence type="ECO:0000256" key="1">
    <source>
        <dbReference type="SAM" id="Phobius"/>
    </source>
</evidence>
<accession>A0AAN9ZDV3</accession>
<keyword evidence="1" id="KW-0472">Membrane</keyword>
<sequence length="352" mass="40156">MVSTLWIFSVLYVATYAMQQCPLFADSWTWFGLCALGVLVVIMLFERLQLIAPSFSPRTKYKNSAVLVVGADQSVGWQLITRCVTRDMLVFAGVQDTESPQADWIRRHLHRDVVLVRLDPRSEDDVRAAVRLVEDTIGEKELVGIVYAGYAAPKLAETLDLEEVRRGIEMSALGAVRTAEAFTPLLKKYKGRFIMVADMAGQIVIPSLQSYCMSQAVTLQFVKIIRNNLKKHGVSTHIIQPFLYYYQKTQEDYYYPYTTEDGKVVVESNVDGTDFTAFRIMMSIFDALMSKNPKEYFIPTYPELLLHTLINFFPPCLYNRLADHLFMNLTKQKEIHDNRKDKSALLSASTVK</sequence>
<dbReference type="Pfam" id="PF00106">
    <property type="entry name" value="adh_short"/>
    <property type="match status" value="1"/>
</dbReference>
<evidence type="ECO:0000313" key="4">
    <source>
        <dbReference type="Proteomes" id="UP001378592"/>
    </source>
</evidence>
<keyword evidence="4" id="KW-1185">Reference proteome</keyword>
<dbReference type="GO" id="GO:0016491">
    <property type="term" value="F:oxidoreductase activity"/>
    <property type="evidence" value="ECO:0007669"/>
    <property type="project" value="TreeGrafter"/>
</dbReference>
<feature type="transmembrane region" description="Helical" evidence="1">
    <location>
        <begin position="27"/>
        <end position="45"/>
    </location>
</feature>
<gene>
    <name evidence="3" type="ORF">R5R35_009898</name>
</gene>
<reference evidence="3 4" key="1">
    <citation type="submission" date="2024-03" db="EMBL/GenBank/DDBJ databases">
        <title>The genome assembly and annotation of the cricket Gryllus longicercus Weissman &amp; Gray.</title>
        <authorList>
            <person name="Szrajer S."/>
            <person name="Gray D."/>
            <person name="Ylla G."/>
        </authorList>
    </citation>
    <scope>NUCLEOTIDE SEQUENCE [LARGE SCALE GENOMIC DNA]</scope>
    <source>
        <strain evidence="3">DAG 2021-001</strain>
        <tissue evidence="3">Whole body minus gut</tissue>
    </source>
</reference>
<dbReference type="InterPro" id="IPR002347">
    <property type="entry name" value="SDR_fam"/>
</dbReference>
<dbReference type="PANTHER" id="PTHR43313">
    <property type="entry name" value="SHORT-CHAIN DEHYDROGENASE/REDUCTASE FAMILY 9C"/>
    <property type="match status" value="1"/>
</dbReference>
<dbReference type="EMBL" id="JAZDUA010000053">
    <property type="protein sequence ID" value="KAK7870749.1"/>
    <property type="molecule type" value="Genomic_DNA"/>
</dbReference>
<dbReference type="AlphaFoldDB" id="A0AAN9ZDV3"/>
<dbReference type="PANTHER" id="PTHR43313:SF36">
    <property type="entry name" value="D-BETA-HYDROXYBUTYRATE DEHYDROGENASE, MITOCHONDRIAL"/>
    <property type="match status" value="1"/>
</dbReference>
<evidence type="ECO:0000313" key="3">
    <source>
        <dbReference type="EMBL" id="KAK7870749.1"/>
    </source>
</evidence>
<dbReference type="SUPFAM" id="SSF51735">
    <property type="entry name" value="NAD(P)-binding Rossmann-fold domains"/>
    <property type="match status" value="1"/>
</dbReference>
<evidence type="ECO:0000256" key="2">
    <source>
        <dbReference type="SAM" id="SignalP"/>
    </source>
</evidence>
<proteinExistence type="predicted"/>
<dbReference type="GO" id="GO:0008202">
    <property type="term" value="P:steroid metabolic process"/>
    <property type="evidence" value="ECO:0007669"/>
    <property type="project" value="TreeGrafter"/>
</dbReference>
<name>A0AAN9ZDV3_9ORTH</name>
<keyword evidence="1" id="KW-1133">Transmembrane helix</keyword>
<feature type="chain" id="PRO_5042913635" evidence="2">
    <location>
        <begin position="18"/>
        <end position="352"/>
    </location>
</feature>